<proteinExistence type="predicted"/>
<gene>
    <name evidence="2" type="ORF">EVAR_32390_1</name>
</gene>
<evidence type="ECO:0000313" key="3">
    <source>
        <dbReference type="Proteomes" id="UP000299102"/>
    </source>
</evidence>
<organism evidence="2 3">
    <name type="scientific">Eumeta variegata</name>
    <name type="common">Bagworm moth</name>
    <name type="synonym">Eumeta japonica</name>
    <dbReference type="NCBI Taxonomy" id="151549"/>
    <lineage>
        <taxon>Eukaryota</taxon>
        <taxon>Metazoa</taxon>
        <taxon>Ecdysozoa</taxon>
        <taxon>Arthropoda</taxon>
        <taxon>Hexapoda</taxon>
        <taxon>Insecta</taxon>
        <taxon>Pterygota</taxon>
        <taxon>Neoptera</taxon>
        <taxon>Endopterygota</taxon>
        <taxon>Lepidoptera</taxon>
        <taxon>Glossata</taxon>
        <taxon>Ditrysia</taxon>
        <taxon>Tineoidea</taxon>
        <taxon>Psychidae</taxon>
        <taxon>Oiketicinae</taxon>
        <taxon>Eumeta</taxon>
    </lineage>
</organism>
<accession>A0A4C1VLY4</accession>
<name>A0A4C1VLY4_EUMVA</name>
<dbReference type="EMBL" id="BGZK01000355">
    <property type="protein sequence ID" value="GBP38874.1"/>
    <property type="molecule type" value="Genomic_DNA"/>
</dbReference>
<feature type="region of interest" description="Disordered" evidence="1">
    <location>
        <begin position="41"/>
        <end position="68"/>
    </location>
</feature>
<dbReference type="AlphaFoldDB" id="A0A4C1VLY4"/>
<evidence type="ECO:0000256" key="1">
    <source>
        <dbReference type="SAM" id="MobiDB-lite"/>
    </source>
</evidence>
<sequence length="68" mass="7480">MHRDPRLGEARATASPRTPVIKSESFDKLRDERGAERVRLPVGRMSRAGAPPTIKPGRALRSAVPIVH</sequence>
<protein>
    <submittedName>
        <fullName evidence="2">Uncharacterized protein</fullName>
    </submittedName>
</protein>
<keyword evidence="3" id="KW-1185">Reference proteome</keyword>
<comment type="caution">
    <text evidence="2">The sequence shown here is derived from an EMBL/GenBank/DDBJ whole genome shotgun (WGS) entry which is preliminary data.</text>
</comment>
<dbReference type="Proteomes" id="UP000299102">
    <property type="component" value="Unassembled WGS sequence"/>
</dbReference>
<evidence type="ECO:0000313" key="2">
    <source>
        <dbReference type="EMBL" id="GBP38874.1"/>
    </source>
</evidence>
<reference evidence="2 3" key="1">
    <citation type="journal article" date="2019" name="Commun. Biol.">
        <title>The bagworm genome reveals a unique fibroin gene that provides high tensile strength.</title>
        <authorList>
            <person name="Kono N."/>
            <person name="Nakamura H."/>
            <person name="Ohtoshi R."/>
            <person name="Tomita M."/>
            <person name="Numata K."/>
            <person name="Arakawa K."/>
        </authorList>
    </citation>
    <scope>NUCLEOTIDE SEQUENCE [LARGE SCALE GENOMIC DNA]</scope>
</reference>